<evidence type="ECO:0000256" key="4">
    <source>
        <dbReference type="SAM" id="MobiDB-lite"/>
    </source>
</evidence>
<dbReference type="AlphaFoldDB" id="A0A212FIM4"/>
<keyword evidence="1 6" id="KW-0346">Stress response</keyword>
<dbReference type="PANTHER" id="PTHR45640">
    <property type="entry name" value="HEAT SHOCK PROTEIN HSP-12.2-RELATED"/>
    <property type="match status" value="1"/>
</dbReference>
<reference evidence="6 7" key="1">
    <citation type="journal article" date="2011" name="Cell">
        <title>The monarch butterfly genome yields insights into long-distance migration.</title>
        <authorList>
            <person name="Zhan S."/>
            <person name="Merlin C."/>
            <person name="Boore J.L."/>
            <person name="Reppert S.M."/>
        </authorList>
    </citation>
    <scope>NUCLEOTIDE SEQUENCE [LARGE SCALE GENOMIC DNA]</scope>
    <source>
        <strain evidence="6">F-2</strain>
    </source>
</reference>
<dbReference type="SUPFAM" id="SSF49764">
    <property type="entry name" value="HSP20-like chaperones"/>
    <property type="match status" value="1"/>
</dbReference>
<dbReference type="GO" id="GO:0042026">
    <property type="term" value="P:protein refolding"/>
    <property type="evidence" value="ECO:0007669"/>
    <property type="project" value="TreeGrafter"/>
</dbReference>
<dbReference type="PANTHER" id="PTHR45640:SF13">
    <property type="entry name" value="HEAT SHOCK PROTEIN 22-RELATED"/>
    <property type="match status" value="1"/>
</dbReference>
<dbReference type="InterPro" id="IPR001436">
    <property type="entry name" value="Alpha-crystallin/sHSP_animal"/>
</dbReference>
<dbReference type="Proteomes" id="UP000007151">
    <property type="component" value="Unassembled WGS sequence"/>
</dbReference>
<evidence type="ECO:0000256" key="3">
    <source>
        <dbReference type="RuleBase" id="RU003616"/>
    </source>
</evidence>
<evidence type="ECO:0000313" key="6">
    <source>
        <dbReference type="EMBL" id="OWR53574.1"/>
    </source>
</evidence>
<dbReference type="CDD" id="cd06526">
    <property type="entry name" value="metazoan_ACD"/>
    <property type="match status" value="1"/>
</dbReference>
<name>A0A212FIM4_DANPL</name>
<dbReference type="PRINTS" id="PR00299">
    <property type="entry name" value="ACRYSTALLIN"/>
</dbReference>
<dbReference type="STRING" id="278856.A0A212FIM4"/>
<keyword evidence="7" id="KW-1185">Reference proteome</keyword>
<evidence type="ECO:0000259" key="5">
    <source>
        <dbReference type="PROSITE" id="PS01031"/>
    </source>
</evidence>
<dbReference type="Pfam" id="PF00011">
    <property type="entry name" value="HSP20"/>
    <property type="match status" value="1"/>
</dbReference>
<feature type="region of interest" description="Disordered" evidence="4">
    <location>
        <begin position="149"/>
        <end position="184"/>
    </location>
</feature>
<dbReference type="GO" id="GO:0005634">
    <property type="term" value="C:nucleus"/>
    <property type="evidence" value="ECO:0007669"/>
    <property type="project" value="TreeGrafter"/>
</dbReference>
<dbReference type="PROSITE" id="PS01031">
    <property type="entry name" value="SHSP"/>
    <property type="match status" value="1"/>
</dbReference>
<feature type="compositionally biased region" description="Basic and acidic residues" evidence="4">
    <location>
        <begin position="161"/>
        <end position="174"/>
    </location>
</feature>
<dbReference type="InterPro" id="IPR036116">
    <property type="entry name" value="FN3_sf"/>
</dbReference>
<proteinExistence type="inferred from homology"/>
<comment type="caution">
    <text evidence="6">The sequence shown here is derived from an EMBL/GenBank/DDBJ whole genome shotgun (WGS) entry which is preliminary data.</text>
</comment>
<evidence type="ECO:0000256" key="1">
    <source>
        <dbReference type="ARBA" id="ARBA00023016"/>
    </source>
</evidence>
<dbReference type="Gene3D" id="2.60.40.790">
    <property type="match status" value="1"/>
</dbReference>
<dbReference type="KEGG" id="dpl:KGM_216186"/>
<protein>
    <submittedName>
        <fullName evidence="6">Small heat shock protein 19.8</fullName>
    </submittedName>
</protein>
<dbReference type="GO" id="GO:0005737">
    <property type="term" value="C:cytoplasm"/>
    <property type="evidence" value="ECO:0007669"/>
    <property type="project" value="TreeGrafter"/>
</dbReference>
<gene>
    <name evidence="6" type="ORF">KGM_216186</name>
</gene>
<comment type="similarity">
    <text evidence="2 3">Belongs to the small heat shock protein (HSP20) family.</text>
</comment>
<sequence length="415" mass="47088">MSLLPFVLGYERPHRIIDQDFGLSLTPDDLLTVAVSPLLSRDYYRPWRQMAAAARDVGSTIKSDKDKFQVNLDVQHFKPEEITVKTADGYIVVEGKHEEKKDEHGFISRQFTRRYALPEGCNPDTVESRLSSDGVLSVIAPKVPSVSKNERSVPIAQTGPVRKEIKDQNSHGEENVPSSPQNLTANKVTSDEIHLLWAPPATYTVQRQSNDDINIDRQTLKPEPDLTVLAKDTQADEAMNDDGKDYKMEASKDSDYTYNFYKSDKQKYSEDFLDNDNYRVKRDVRSHRHRKRRQENSTDTKITMEKGMDGVETHQAFELPIEIVKKSMALPSRKDITQIAFVLYYEEGVTIKKASTDSIIATVQSSEEIKQRNVFRSDLGIQDNYNATKNLTLLNTSGVQTKVVGFSNSLNSLIF</sequence>
<dbReference type="GO" id="GO:0051082">
    <property type="term" value="F:unfolded protein binding"/>
    <property type="evidence" value="ECO:0007669"/>
    <property type="project" value="TreeGrafter"/>
</dbReference>
<dbReference type="InParanoid" id="A0A212FIM4"/>
<dbReference type="InterPro" id="IPR008978">
    <property type="entry name" value="HSP20-like_chaperone"/>
</dbReference>
<evidence type="ECO:0000256" key="2">
    <source>
        <dbReference type="PROSITE-ProRule" id="PRU00285"/>
    </source>
</evidence>
<dbReference type="SUPFAM" id="SSF49265">
    <property type="entry name" value="Fibronectin type III"/>
    <property type="match status" value="1"/>
</dbReference>
<organism evidence="6 7">
    <name type="scientific">Danaus plexippus plexippus</name>
    <dbReference type="NCBI Taxonomy" id="278856"/>
    <lineage>
        <taxon>Eukaryota</taxon>
        <taxon>Metazoa</taxon>
        <taxon>Ecdysozoa</taxon>
        <taxon>Arthropoda</taxon>
        <taxon>Hexapoda</taxon>
        <taxon>Insecta</taxon>
        <taxon>Pterygota</taxon>
        <taxon>Neoptera</taxon>
        <taxon>Endopterygota</taxon>
        <taxon>Lepidoptera</taxon>
        <taxon>Glossata</taxon>
        <taxon>Ditrysia</taxon>
        <taxon>Papilionoidea</taxon>
        <taxon>Nymphalidae</taxon>
        <taxon>Danainae</taxon>
        <taxon>Danaini</taxon>
        <taxon>Danaina</taxon>
        <taxon>Danaus</taxon>
        <taxon>Danaus</taxon>
    </lineage>
</organism>
<dbReference type="InterPro" id="IPR002068">
    <property type="entry name" value="A-crystallin/Hsp20_dom"/>
</dbReference>
<feature type="domain" description="SHSP" evidence="5">
    <location>
        <begin position="48"/>
        <end position="158"/>
    </location>
</feature>
<dbReference type="GO" id="GO:0009408">
    <property type="term" value="P:response to heat"/>
    <property type="evidence" value="ECO:0007669"/>
    <property type="project" value="TreeGrafter"/>
</dbReference>
<dbReference type="EMBL" id="AGBW02008361">
    <property type="protein sequence ID" value="OWR53574.1"/>
    <property type="molecule type" value="Genomic_DNA"/>
</dbReference>
<evidence type="ECO:0000313" key="7">
    <source>
        <dbReference type="Proteomes" id="UP000007151"/>
    </source>
</evidence>
<accession>A0A212FIM4</accession>